<accession>A0ABX0A4R9</accession>
<evidence type="ECO:0000313" key="3">
    <source>
        <dbReference type="Proteomes" id="UP000743899"/>
    </source>
</evidence>
<reference evidence="2 3" key="1">
    <citation type="submission" date="2020-01" db="EMBL/GenBank/DDBJ databases">
        <title>A novel Bacillus sp. from Pasinler.</title>
        <authorList>
            <person name="Adiguzel A."/>
            <person name="Ay H."/>
            <person name="Baltaci M.O."/>
        </authorList>
    </citation>
    <scope>NUCLEOTIDE SEQUENCE [LARGE SCALE GENOMIC DNA]</scope>
    <source>
        <strain evidence="2 3">P1</strain>
    </source>
</reference>
<name>A0ABX0A4R9_9BACI</name>
<keyword evidence="3" id="KW-1185">Reference proteome</keyword>
<dbReference type="EMBL" id="JAACYS010000060">
    <property type="protein sequence ID" value="NCU18436.1"/>
    <property type="molecule type" value="Genomic_DNA"/>
</dbReference>
<evidence type="ECO:0000259" key="1">
    <source>
        <dbReference type="Pfam" id="PF07872"/>
    </source>
</evidence>
<dbReference type="Proteomes" id="UP000743899">
    <property type="component" value="Unassembled WGS sequence"/>
</dbReference>
<comment type="caution">
    <text evidence="2">The sequence shown here is derived from an EMBL/GenBank/DDBJ whole genome shotgun (WGS) entry which is preliminary data.</text>
</comment>
<feature type="domain" description="DUF1659" evidence="1">
    <location>
        <begin position="2"/>
        <end position="72"/>
    </location>
</feature>
<protein>
    <submittedName>
        <fullName evidence="2">DUF1659 domain-containing protein</fullName>
    </submittedName>
</protein>
<proteinExistence type="predicted"/>
<sequence>MATAIHYDTNIRLIFEAGVDNEGNPIFKRKNYNNVKTTSSTAEIFQAAKAIESLCQLPLVKIERDDKTEIVE</sequence>
<organism evidence="2 3">
    <name type="scientific">Pallidibacillus pasinlerensis</name>
    <dbReference type="NCBI Taxonomy" id="2703818"/>
    <lineage>
        <taxon>Bacteria</taxon>
        <taxon>Bacillati</taxon>
        <taxon>Bacillota</taxon>
        <taxon>Bacilli</taxon>
        <taxon>Bacillales</taxon>
        <taxon>Bacillaceae</taxon>
        <taxon>Pallidibacillus</taxon>
    </lineage>
</organism>
<dbReference type="InterPro" id="IPR012454">
    <property type="entry name" value="DUF1659"/>
</dbReference>
<evidence type="ECO:0000313" key="2">
    <source>
        <dbReference type="EMBL" id="NCU18436.1"/>
    </source>
</evidence>
<dbReference type="Pfam" id="PF07872">
    <property type="entry name" value="DUF1659"/>
    <property type="match status" value="1"/>
</dbReference>
<gene>
    <name evidence="2" type="ORF">GW534_12000</name>
</gene>
<dbReference type="RefSeq" id="WP_161921264.1">
    <property type="nucleotide sequence ID" value="NZ_JAACYS010000060.1"/>
</dbReference>